<evidence type="ECO:0000256" key="2">
    <source>
        <dbReference type="ARBA" id="ARBA00022771"/>
    </source>
</evidence>
<dbReference type="Proteomes" id="UP000008672">
    <property type="component" value="Unassembled WGS sequence"/>
</dbReference>
<dbReference type="PROSITE" id="PS00518">
    <property type="entry name" value="ZF_RING_1"/>
    <property type="match status" value="1"/>
</dbReference>
<dbReference type="InterPro" id="IPR000315">
    <property type="entry name" value="Znf_B-box"/>
</dbReference>
<evidence type="ECO:0000259" key="6">
    <source>
        <dbReference type="PROSITE" id="PS50119"/>
    </source>
</evidence>
<keyword evidence="3" id="KW-0862">Zinc</keyword>
<dbReference type="PROSITE" id="PS50119">
    <property type="entry name" value="ZF_BBOX"/>
    <property type="match status" value="1"/>
</dbReference>
<evidence type="ECO:0000313" key="8">
    <source>
        <dbReference type="Proteomes" id="UP000008672"/>
    </source>
</evidence>
<gene>
    <name evidence="7" type="primary">LOC102348855</name>
</gene>
<evidence type="ECO:0000313" key="7">
    <source>
        <dbReference type="Ensembl" id="ENSLACP00000000474.1"/>
    </source>
</evidence>
<dbReference type="SMART" id="SM00184">
    <property type="entry name" value="RING"/>
    <property type="match status" value="1"/>
</dbReference>
<dbReference type="SMART" id="SM00336">
    <property type="entry name" value="BBOX"/>
    <property type="match status" value="1"/>
</dbReference>
<dbReference type="Ensembl" id="ENSLACT00000000476.1">
    <property type="protein sequence ID" value="ENSLACP00000000474.1"/>
    <property type="gene ID" value="ENSLACG00000000422.1"/>
</dbReference>
<feature type="domain" description="RING-type" evidence="5">
    <location>
        <begin position="13"/>
        <end position="54"/>
    </location>
</feature>
<keyword evidence="8" id="KW-1185">Reference proteome</keyword>
<dbReference type="GO" id="GO:0008270">
    <property type="term" value="F:zinc ion binding"/>
    <property type="evidence" value="ECO:0007669"/>
    <property type="project" value="UniProtKB-KW"/>
</dbReference>
<dbReference type="OMA" id="CRDEKRH"/>
<evidence type="ECO:0000259" key="5">
    <source>
        <dbReference type="PROSITE" id="PS50089"/>
    </source>
</evidence>
<evidence type="ECO:0000256" key="1">
    <source>
        <dbReference type="ARBA" id="ARBA00022723"/>
    </source>
</evidence>
<dbReference type="InterPro" id="IPR027370">
    <property type="entry name" value="Znf-RING_euk"/>
</dbReference>
<reference evidence="8" key="1">
    <citation type="submission" date="2011-08" db="EMBL/GenBank/DDBJ databases">
        <title>The draft genome of Latimeria chalumnae.</title>
        <authorList>
            <person name="Di Palma F."/>
            <person name="Alfoldi J."/>
            <person name="Johnson J."/>
            <person name="Berlin A."/>
            <person name="Gnerre S."/>
            <person name="Jaffe D."/>
            <person name="MacCallum I."/>
            <person name="Young S."/>
            <person name="Walker B.J."/>
            <person name="Lander E."/>
            <person name="Lindblad-Toh K."/>
        </authorList>
    </citation>
    <scope>NUCLEOTIDE SEQUENCE [LARGE SCALE GENOMIC DNA]</scope>
    <source>
        <strain evidence="8">Wild caught</strain>
    </source>
</reference>
<dbReference type="HOGENOM" id="CLU_013137_6_0_1"/>
<reference evidence="7" key="2">
    <citation type="submission" date="2025-08" db="UniProtKB">
        <authorList>
            <consortium name="Ensembl"/>
        </authorList>
    </citation>
    <scope>IDENTIFICATION</scope>
</reference>
<dbReference type="GeneTree" id="ENSGT01030000234583"/>
<dbReference type="AlphaFoldDB" id="H2ZSV3"/>
<dbReference type="Gene3D" id="3.30.160.60">
    <property type="entry name" value="Classic Zinc Finger"/>
    <property type="match status" value="1"/>
</dbReference>
<dbReference type="SUPFAM" id="SSF57845">
    <property type="entry name" value="B-box zinc-binding domain"/>
    <property type="match status" value="1"/>
</dbReference>
<evidence type="ECO:0000256" key="3">
    <source>
        <dbReference type="ARBA" id="ARBA00022833"/>
    </source>
</evidence>
<dbReference type="CDD" id="cd19800">
    <property type="entry name" value="Bbox2_xNF7-like"/>
    <property type="match status" value="1"/>
</dbReference>
<accession>H2ZSV3</accession>
<dbReference type="InterPro" id="IPR050143">
    <property type="entry name" value="TRIM/RBCC"/>
</dbReference>
<dbReference type="InterPro" id="IPR001841">
    <property type="entry name" value="Znf_RING"/>
</dbReference>
<dbReference type="InParanoid" id="H2ZSV3"/>
<dbReference type="EMBL" id="AFYH01183271">
    <property type="status" value="NOT_ANNOTATED_CDS"/>
    <property type="molecule type" value="Genomic_DNA"/>
</dbReference>
<dbReference type="InterPro" id="IPR017907">
    <property type="entry name" value="Znf_RING_CS"/>
</dbReference>
<dbReference type="PROSITE" id="PS50089">
    <property type="entry name" value="ZF_RING_2"/>
    <property type="match status" value="1"/>
</dbReference>
<dbReference type="Gene3D" id="3.30.40.10">
    <property type="entry name" value="Zinc/RING finger domain, C3HC4 (zinc finger)"/>
    <property type="match status" value="1"/>
</dbReference>
<dbReference type="Pfam" id="PF00643">
    <property type="entry name" value="zf-B_box"/>
    <property type="match status" value="1"/>
</dbReference>
<name>H2ZSV3_LATCH</name>
<dbReference type="InterPro" id="IPR013083">
    <property type="entry name" value="Znf_RING/FYVE/PHD"/>
</dbReference>
<dbReference type="eggNOG" id="KOG2177">
    <property type="taxonomic scope" value="Eukaryota"/>
</dbReference>
<protein>
    <submittedName>
        <fullName evidence="7">Uncharacterized protein</fullName>
    </submittedName>
</protein>
<feature type="domain" description="B box-type" evidence="6">
    <location>
        <begin position="86"/>
        <end position="127"/>
    </location>
</feature>
<proteinExistence type="predicted"/>
<evidence type="ECO:0000256" key="4">
    <source>
        <dbReference type="PROSITE-ProRule" id="PRU00024"/>
    </source>
</evidence>
<dbReference type="SUPFAM" id="SSF57850">
    <property type="entry name" value="RING/U-box"/>
    <property type="match status" value="1"/>
</dbReference>
<dbReference type="EMBL" id="AFYH01183272">
    <property type="status" value="NOT_ANNOTATED_CDS"/>
    <property type="molecule type" value="Genomic_DNA"/>
</dbReference>
<sequence>VMMAETFKDELICSICIDLFTNPVMLACGHNFCNPCISDYWKNQKKNVSCPECRSVFARKSFRKNRVLANLVEKTQEIEVLQMQEKNKLCCKKHEEKFKLFCETDQKLICLICRDCWEHKNHSFLPVTEVVETYKAKINTSLYLLKEQRDSLSKAQFNQNEKIDGIKRHSISLMEHIRSEFAELHLFLTETENKLISELKQKEEQVLRPMEKSLMEIENKMSSIQQEIVRLQLRLEKPNDIEFLK</sequence>
<keyword evidence="2 4" id="KW-0863">Zinc-finger</keyword>
<dbReference type="EMBL" id="AFYH01183270">
    <property type="status" value="NOT_ANNOTATED_CDS"/>
    <property type="molecule type" value="Genomic_DNA"/>
</dbReference>
<dbReference type="Pfam" id="PF13445">
    <property type="entry name" value="zf-RING_UBOX"/>
    <property type="match status" value="1"/>
</dbReference>
<organism evidence="7 8">
    <name type="scientific">Latimeria chalumnae</name>
    <name type="common">Coelacanth</name>
    <dbReference type="NCBI Taxonomy" id="7897"/>
    <lineage>
        <taxon>Eukaryota</taxon>
        <taxon>Metazoa</taxon>
        <taxon>Chordata</taxon>
        <taxon>Craniata</taxon>
        <taxon>Vertebrata</taxon>
        <taxon>Euteleostomi</taxon>
        <taxon>Coelacanthiformes</taxon>
        <taxon>Coelacanthidae</taxon>
        <taxon>Latimeria</taxon>
    </lineage>
</organism>
<reference evidence="7" key="3">
    <citation type="submission" date="2025-09" db="UniProtKB">
        <authorList>
            <consortium name="Ensembl"/>
        </authorList>
    </citation>
    <scope>IDENTIFICATION</scope>
</reference>
<dbReference type="Bgee" id="ENSLACG00000000422">
    <property type="expression patterns" value="Expressed in post-anal tail muscle and 2 other cell types or tissues"/>
</dbReference>
<keyword evidence="1" id="KW-0479">Metal-binding</keyword>
<dbReference type="PANTHER" id="PTHR24103">
    <property type="entry name" value="E3 UBIQUITIN-PROTEIN LIGASE TRIM"/>
    <property type="match status" value="1"/>
</dbReference>